<gene>
    <name evidence="3" type="ORF">UBRO2_03606</name>
    <name evidence="2" type="ORF">UBRO_08739</name>
</gene>
<dbReference type="EMBL" id="LT558138">
    <property type="protein sequence ID" value="SAM86286.1"/>
    <property type="molecule type" value="Genomic_DNA"/>
</dbReference>
<dbReference type="OrthoDB" id="2158714at2759"/>
<evidence type="ECO:0000313" key="3">
    <source>
        <dbReference type="EMBL" id="SYW80338.1"/>
    </source>
</evidence>
<dbReference type="AlphaFoldDB" id="A0A1K0GDX4"/>
<accession>A0A1K0GDX4</accession>
<keyword evidence="5" id="KW-1185">Reference proteome</keyword>
<proteinExistence type="predicted"/>
<evidence type="ECO:0000313" key="2">
    <source>
        <dbReference type="EMBL" id="SAM86286.1"/>
    </source>
</evidence>
<reference evidence="3" key="3">
    <citation type="submission" date="2018-08" db="EMBL/GenBank/DDBJ databases">
        <authorList>
            <person name="Guldener U."/>
        </authorList>
    </citation>
    <scope>NUCLEOTIDE SEQUENCE</scope>
    <source>
        <strain evidence="3">UB2</strain>
    </source>
</reference>
<evidence type="ECO:0000313" key="5">
    <source>
        <dbReference type="Proteomes" id="UP000658997"/>
    </source>
</evidence>
<dbReference type="GO" id="GO:0005768">
    <property type="term" value="C:endosome"/>
    <property type="evidence" value="ECO:0007669"/>
    <property type="project" value="TreeGrafter"/>
</dbReference>
<dbReference type="Pfam" id="PF08432">
    <property type="entry name" value="Vfa1"/>
    <property type="match status" value="1"/>
</dbReference>
<dbReference type="PANTHER" id="PTHR28218">
    <property type="entry name" value="VPS4-ASSOCIATED PROTEIN 1"/>
    <property type="match status" value="1"/>
</dbReference>
<protein>
    <recommendedName>
        <fullName evidence="6">DUF1742-domain-containing protein</fullName>
    </recommendedName>
</protein>
<reference evidence="4" key="2">
    <citation type="submission" date="2016-04" db="EMBL/GenBank/DDBJ databases">
        <authorList>
            <person name="Guldener U."/>
            <person name="Guldener U."/>
        </authorList>
    </citation>
    <scope>NUCLEOTIDE SEQUENCE [LARGE SCALE GENOMIC DNA]</scope>
    <source>
        <strain evidence="4">UB2112</strain>
    </source>
</reference>
<dbReference type="Proteomes" id="UP000658997">
    <property type="component" value="Unassembled WGS sequence"/>
</dbReference>
<dbReference type="EMBL" id="ULHB01000070">
    <property type="protein sequence ID" value="SYW80338.1"/>
    <property type="molecule type" value="Genomic_DNA"/>
</dbReference>
<dbReference type="InterPro" id="IPR013640">
    <property type="entry name" value="Vfa1"/>
</dbReference>
<evidence type="ECO:0000256" key="1">
    <source>
        <dbReference type="SAM" id="MobiDB-lite"/>
    </source>
</evidence>
<evidence type="ECO:0000313" key="4">
    <source>
        <dbReference type="Proteomes" id="UP000179920"/>
    </source>
</evidence>
<feature type="region of interest" description="Disordered" evidence="1">
    <location>
        <begin position="61"/>
        <end position="99"/>
    </location>
</feature>
<name>A0A1K0GDX4_9BASI</name>
<evidence type="ECO:0008006" key="6">
    <source>
        <dbReference type="Google" id="ProtNLM"/>
    </source>
</evidence>
<reference evidence="2" key="1">
    <citation type="submission" date="2016-04" db="EMBL/GenBank/DDBJ databases">
        <authorList>
            <person name="Evans L.H."/>
            <person name="Alamgir A."/>
            <person name="Owens N."/>
            <person name="Weber N.D."/>
            <person name="Virtaneva K."/>
            <person name="Barbian K."/>
            <person name="Babar A."/>
            <person name="Rosenke K."/>
        </authorList>
    </citation>
    <scope>NUCLEOTIDE SEQUENCE</scope>
    <source>
        <strain evidence="2">UB2112</strain>
    </source>
</reference>
<dbReference type="Proteomes" id="UP000179920">
    <property type="component" value="Chromosome XXII"/>
</dbReference>
<sequence length="219" mass="22876">MATNGKPANIYVLRQAGTFKCCYVCHKSSRHVLVSQSIPTLDFIYVCHAHLADRHFANKLSEPASSSSTTSTAGGGGVGGGGGGGGGASGERLPDKVSQSEIDKIKAEYEARLKAKEKESKPFSAMSVAGSVFSTVTSTVSGLASTAISSIATEAPPLATAASAAPTSAESLAKQHPLHATYSLHREFYAARVREWNKKMVKKKASELNMPPAPKNALP</sequence>
<organism evidence="2 4">
    <name type="scientific">Ustilago bromivora</name>
    <dbReference type="NCBI Taxonomy" id="307758"/>
    <lineage>
        <taxon>Eukaryota</taxon>
        <taxon>Fungi</taxon>
        <taxon>Dikarya</taxon>
        <taxon>Basidiomycota</taxon>
        <taxon>Ustilaginomycotina</taxon>
        <taxon>Ustilaginomycetes</taxon>
        <taxon>Ustilaginales</taxon>
        <taxon>Ustilaginaceae</taxon>
        <taxon>Ustilago</taxon>
    </lineage>
</organism>
<feature type="compositionally biased region" description="Gly residues" evidence="1">
    <location>
        <begin position="73"/>
        <end position="89"/>
    </location>
</feature>
<dbReference type="GO" id="GO:0007034">
    <property type="term" value="P:vacuolar transport"/>
    <property type="evidence" value="ECO:0007669"/>
    <property type="project" value="TreeGrafter"/>
</dbReference>
<dbReference type="PANTHER" id="PTHR28218:SF1">
    <property type="entry name" value="VPS4-ASSOCIATED PROTEIN 1"/>
    <property type="match status" value="1"/>
</dbReference>